<accession>A0AAN6VD83</accession>
<evidence type="ECO:0000313" key="2">
    <source>
        <dbReference type="EMBL" id="KAK4148736.1"/>
    </source>
</evidence>
<dbReference type="AlphaFoldDB" id="A0AAN6VD83"/>
<gene>
    <name evidence="2" type="ORF">C8A00DRAFT_19484</name>
</gene>
<dbReference type="EMBL" id="MU857270">
    <property type="protein sequence ID" value="KAK4148736.1"/>
    <property type="molecule type" value="Genomic_DNA"/>
</dbReference>
<evidence type="ECO:0000313" key="3">
    <source>
        <dbReference type="Proteomes" id="UP001302745"/>
    </source>
</evidence>
<protein>
    <submittedName>
        <fullName evidence="2">Uncharacterized protein</fullName>
    </submittedName>
</protein>
<feature type="chain" id="PRO_5043043755" evidence="1">
    <location>
        <begin position="19"/>
        <end position="97"/>
    </location>
</feature>
<keyword evidence="1" id="KW-0732">Signal</keyword>
<feature type="signal peptide" evidence="1">
    <location>
        <begin position="1"/>
        <end position="18"/>
    </location>
</feature>
<comment type="caution">
    <text evidence="2">The sequence shown here is derived from an EMBL/GenBank/DDBJ whole genome shotgun (WGS) entry which is preliminary data.</text>
</comment>
<reference evidence="2" key="1">
    <citation type="journal article" date="2023" name="Mol. Phylogenet. Evol.">
        <title>Genome-scale phylogeny and comparative genomics of the fungal order Sordariales.</title>
        <authorList>
            <person name="Hensen N."/>
            <person name="Bonometti L."/>
            <person name="Westerberg I."/>
            <person name="Brannstrom I.O."/>
            <person name="Guillou S."/>
            <person name="Cros-Aarteil S."/>
            <person name="Calhoun S."/>
            <person name="Haridas S."/>
            <person name="Kuo A."/>
            <person name="Mondo S."/>
            <person name="Pangilinan J."/>
            <person name="Riley R."/>
            <person name="LaButti K."/>
            <person name="Andreopoulos B."/>
            <person name="Lipzen A."/>
            <person name="Chen C."/>
            <person name="Yan M."/>
            <person name="Daum C."/>
            <person name="Ng V."/>
            <person name="Clum A."/>
            <person name="Steindorff A."/>
            <person name="Ohm R.A."/>
            <person name="Martin F."/>
            <person name="Silar P."/>
            <person name="Natvig D.O."/>
            <person name="Lalanne C."/>
            <person name="Gautier V."/>
            <person name="Ament-Velasquez S.L."/>
            <person name="Kruys A."/>
            <person name="Hutchinson M.I."/>
            <person name="Powell A.J."/>
            <person name="Barry K."/>
            <person name="Miller A.N."/>
            <person name="Grigoriev I.V."/>
            <person name="Debuchy R."/>
            <person name="Gladieux P."/>
            <person name="Hiltunen Thoren M."/>
            <person name="Johannesson H."/>
        </authorList>
    </citation>
    <scope>NUCLEOTIDE SEQUENCE</scope>
    <source>
        <strain evidence="2">CBS 538.74</strain>
    </source>
</reference>
<keyword evidence="3" id="KW-1185">Reference proteome</keyword>
<dbReference type="Proteomes" id="UP001302745">
    <property type="component" value="Unassembled WGS sequence"/>
</dbReference>
<organism evidence="2 3">
    <name type="scientific">Chaetomidium leptoderma</name>
    <dbReference type="NCBI Taxonomy" id="669021"/>
    <lineage>
        <taxon>Eukaryota</taxon>
        <taxon>Fungi</taxon>
        <taxon>Dikarya</taxon>
        <taxon>Ascomycota</taxon>
        <taxon>Pezizomycotina</taxon>
        <taxon>Sordariomycetes</taxon>
        <taxon>Sordariomycetidae</taxon>
        <taxon>Sordariales</taxon>
        <taxon>Chaetomiaceae</taxon>
        <taxon>Chaetomidium</taxon>
    </lineage>
</organism>
<sequence length="97" mass="10476">MVSFTLILASTLAAVAVASPANRQLKPRQDDCNDVRNSISSNQWPCTEVGASSCEFCCEEWLDLSGAFGNPPCHEDHGDFECPAGQNGYHCVAHFAK</sequence>
<evidence type="ECO:0000256" key="1">
    <source>
        <dbReference type="SAM" id="SignalP"/>
    </source>
</evidence>
<name>A0AAN6VD83_9PEZI</name>
<proteinExistence type="predicted"/>
<reference evidence="2" key="2">
    <citation type="submission" date="2023-05" db="EMBL/GenBank/DDBJ databases">
        <authorList>
            <consortium name="Lawrence Berkeley National Laboratory"/>
            <person name="Steindorff A."/>
            <person name="Hensen N."/>
            <person name="Bonometti L."/>
            <person name="Westerberg I."/>
            <person name="Brannstrom I.O."/>
            <person name="Guillou S."/>
            <person name="Cros-Aarteil S."/>
            <person name="Calhoun S."/>
            <person name="Haridas S."/>
            <person name="Kuo A."/>
            <person name="Mondo S."/>
            <person name="Pangilinan J."/>
            <person name="Riley R."/>
            <person name="Labutti K."/>
            <person name="Andreopoulos B."/>
            <person name="Lipzen A."/>
            <person name="Chen C."/>
            <person name="Yanf M."/>
            <person name="Daum C."/>
            <person name="Ng V."/>
            <person name="Clum A."/>
            <person name="Ohm R."/>
            <person name="Martin F."/>
            <person name="Silar P."/>
            <person name="Natvig D."/>
            <person name="Lalanne C."/>
            <person name="Gautier V."/>
            <person name="Ament-Velasquez S.L."/>
            <person name="Kruys A."/>
            <person name="Hutchinson M.I."/>
            <person name="Powell A.J."/>
            <person name="Barry K."/>
            <person name="Miller A.N."/>
            <person name="Grigoriev I.V."/>
            <person name="Debuchy R."/>
            <person name="Gladieux P."/>
            <person name="Thoren M.H."/>
            <person name="Johannesson H."/>
        </authorList>
    </citation>
    <scope>NUCLEOTIDE SEQUENCE</scope>
    <source>
        <strain evidence="2">CBS 538.74</strain>
    </source>
</reference>